<dbReference type="EMBL" id="FQ790270">
    <property type="protein sequence ID" value="CCD44215.1"/>
    <property type="molecule type" value="Genomic_DNA"/>
</dbReference>
<reference evidence="2" key="1">
    <citation type="journal article" date="2011" name="PLoS Genet.">
        <title>Genomic analysis of the necrotrophic fungal pathogens Sclerotinia sclerotiorum and Botrytis cinerea.</title>
        <authorList>
            <person name="Amselem J."/>
            <person name="Cuomo C.A."/>
            <person name="van Kan J.A."/>
            <person name="Viaud M."/>
            <person name="Benito E.P."/>
            <person name="Couloux A."/>
            <person name="Coutinho P.M."/>
            <person name="de Vries R.P."/>
            <person name="Dyer P.S."/>
            <person name="Fillinger S."/>
            <person name="Fournier E."/>
            <person name="Gout L."/>
            <person name="Hahn M."/>
            <person name="Kohn L."/>
            <person name="Lapalu N."/>
            <person name="Plummer K.M."/>
            <person name="Pradier J.M."/>
            <person name="Quevillon E."/>
            <person name="Sharon A."/>
            <person name="Simon A."/>
            <person name="ten Have A."/>
            <person name="Tudzynski B."/>
            <person name="Tudzynski P."/>
            <person name="Wincker P."/>
            <person name="Andrew M."/>
            <person name="Anthouard V."/>
            <person name="Beever R.E."/>
            <person name="Beffa R."/>
            <person name="Benoit I."/>
            <person name="Bouzid O."/>
            <person name="Brault B."/>
            <person name="Chen Z."/>
            <person name="Choquer M."/>
            <person name="Collemare J."/>
            <person name="Cotton P."/>
            <person name="Danchin E.G."/>
            <person name="Da Silva C."/>
            <person name="Gautier A."/>
            <person name="Giraud C."/>
            <person name="Giraud T."/>
            <person name="Gonzalez C."/>
            <person name="Grossetete S."/>
            <person name="Guldener U."/>
            <person name="Henrissat B."/>
            <person name="Howlett B.J."/>
            <person name="Kodira C."/>
            <person name="Kretschmer M."/>
            <person name="Lappartient A."/>
            <person name="Leroch M."/>
            <person name="Levis C."/>
            <person name="Mauceli E."/>
            <person name="Neuveglise C."/>
            <person name="Oeser B."/>
            <person name="Pearson M."/>
            <person name="Poulain J."/>
            <person name="Poussereau N."/>
            <person name="Quesneville H."/>
            <person name="Rascle C."/>
            <person name="Schumacher J."/>
            <person name="Segurens B."/>
            <person name="Sexton A."/>
            <person name="Silva E."/>
            <person name="Sirven C."/>
            <person name="Soanes D.M."/>
            <person name="Talbot N.J."/>
            <person name="Templeton M."/>
            <person name="Yandava C."/>
            <person name="Yarden O."/>
            <person name="Zeng Q."/>
            <person name="Rollins J.A."/>
            <person name="Lebrun M.H."/>
            <person name="Dickman M."/>
        </authorList>
    </citation>
    <scope>NUCLEOTIDE SEQUENCE [LARGE SCALE GENOMIC DNA]</scope>
    <source>
        <strain evidence="2">T4</strain>
    </source>
</reference>
<sequence length="109" mass="11929">MQAENLEQTVIATFLEDEGQDVALPRWKPKGMVFAQIALRNVIYSTEVTVQPCGGSCRKRSRYRCPQNGDLSTAPRTFYLHPPAPLSAALSDTKFASPIGRTSLLATAC</sequence>
<gene>
    <name evidence="1" type="ORF">BofuT4_P057950.1</name>
</gene>
<evidence type="ECO:0000313" key="1">
    <source>
        <dbReference type="EMBL" id="CCD44215.1"/>
    </source>
</evidence>
<accession>G2XUP5</accession>
<organism evidence="1 2">
    <name type="scientific">Botryotinia fuckeliana (strain T4)</name>
    <name type="common">Noble rot fungus</name>
    <name type="synonym">Botrytis cinerea</name>
    <dbReference type="NCBI Taxonomy" id="999810"/>
    <lineage>
        <taxon>Eukaryota</taxon>
        <taxon>Fungi</taxon>
        <taxon>Dikarya</taxon>
        <taxon>Ascomycota</taxon>
        <taxon>Pezizomycotina</taxon>
        <taxon>Leotiomycetes</taxon>
        <taxon>Helotiales</taxon>
        <taxon>Sclerotiniaceae</taxon>
        <taxon>Botrytis</taxon>
    </lineage>
</organism>
<evidence type="ECO:0000313" key="2">
    <source>
        <dbReference type="Proteomes" id="UP000008177"/>
    </source>
</evidence>
<protein>
    <submittedName>
        <fullName evidence="1">Uncharacterized protein</fullName>
    </submittedName>
</protein>
<dbReference type="AlphaFoldDB" id="G2XUP5"/>
<dbReference type="HOGENOM" id="CLU_2183532_0_0_1"/>
<dbReference type="Proteomes" id="UP000008177">
    <property type="component" value="Unplaced contigs"/>
</dbReference>
<dbReference type="InParanoid" id="G2XUP5"/>
<name>G2XUP5_BOTF4</name>
<proteinExistence type="predicted"/>